<dbReference type="OrthoDB" id="4937900at2759"/>
<dbReference type="GeneID" id="26805704"/>
<dbReference type="Proteomes" id="UP000037505">
    <property type="component" value="Unassembled WGS sequence"/>
</dbReference>
<organism evidence="7 8">
    <name type="scientific">Aspergillus nomiae NRRL (strain ATCC 15546 / NRRL 13137 / CBS 260.88 / M93)</name>
    <dbReference type="NCBI Taxonomy" id="1509407"/>
    <lineage>
        <taxon>Eukaryota</taxon>
        <taxon>Fungi</taxon>
        <taxon>Dikarya</taxon>
        <taxon>Ascomycota</taxon>
        <taxon>Pezizomycotina</taxon>
        <taxon>Eurotiomycetes</taxon>
        <taxon>Eurotiomycetidae</taxon>
        <taxon>Eurotiales</taxon>
        <taxon>Aspergillaceae</taxon>
        <taxon>Aspergillus</taxon>
        <taxon>Aspergillus subgen. Circumdati</taxon>
    </lineage>
</organism>
<feature type="region of interest" description="Disordered" evidence="5">
    <location>
        <begin position="56"/>
        <end position="84"/>
    </location>
</feature>
<keyword evidence="4" id="KW-0539">Nucleus</keyword>
<dbReference type="Gene3D" id="4.10.240.10">
    <property type="entry name" value="Zn(2)-C6 fungal-type DNA-binding domain"/>
    <property type="match status" value="1"/>
</dbReference>
<evidence type="ECO:0000256" key="5">
    <source>
        <dbReference type="SAM" id="MobiDB-lite"/>
    </source>
</evidence>
<evidence type="ECO:0000313" key="8">
    <source>
        <dbReference type="Proteomes" id="UP000037505"/>
    </source>
</evidence>
<proteinExistence type="predicted"/>
<evidence type="ECO:0000256" key="1">
    <source>
        <dbReference type="ARBA" id="ARBA00023015"/>
    </source>
</evidence>
<dbReference type="PROSITE" id="PS50048">
    <property type="entry name" value="ZN2_CY6_FUNGAL_2"/>
    <property type="match status" value="1"/>
</dbReference>
<evidence type="ECO:0000313" key="7">
    <source>
        <dbReference type="EMBL" id="KNG87687.1"/>
    </source>
</evidence>
<dbReference type="Pfam" id="PF00172">
    <property type="entry name" value="Zn_clus"/>
    <property type="match status" value="1"/>
</dbReference>
<dbReference type="EMBL" id="JNOM01000073">
    <property type="protein sequence ID" value="KNG87687.1"/>
    <property type="molecule type" value="Genomic_DNA"/>
</dbReference>
<reference evidence="7 8" key="1">
    <citation type="submission" date="2014-06" db="EMBL/GenBank/DDBJ databases">
        <title>The Genome of the Aflatoxigenic Filamentous Fungus Aspergillus nomius.</title>
        <authorList>
            <person name="Moore M.G."/>
            <person name="Shannon B.M."/>
            <person name="Brian M.M."/>
        </authorList>
    </citation>
    <scope>NUCLEOTIDE SEQUENCE [LARGE SCALE GENOMIC DNA]</scope>
    <source>
        <strain evidence="7 8">NRRL 13137</strain>
    </source>
</reference>
<protein>
    <submittedName>
        <fullName evidence="7">C6 finger domain protein</fullName>
    </submittedName>
</protein>
<accession>A0A0L1J7G9</accession>
<dbReference type="InterPro" id="IPR053157">
    <property type="entry name" value="Sterol_Uptake_Regulator"/>
</dbReference>
<dbReference type="AlphaFoldDB" id="A0A0L1J7G9"/>
<dbReference type="InterPro" id="IPR036864">
    <property type="entry name" value="Zn2-C6_fun-type_DNA-bd_sf"/>
</dbReference>
<dbReference type="GO" id="GO:0008270">
    <property type="term" value="F:zinc ion binding"/>
    <property type="evidence" value="ECO:0007669"/>
    <property type="project" value="InterPro"/>
</dbReference>
<dbReference type="PANTHER" id="PTHR47784">
    <property type="entry name" value="STEROL UPTAKE CONTROL PROTEIN 2"/>
    <property type="match status" value="1"/>
</dbReference>
<dbReference type="STRING" id="1509407.A0A0L1J7G9"/>
<gene>
    <name evidence="7" type="ORF">ANOM_003900</name>
</gene>
<dbReference type="RefSeq" id="XP_015408610.1">
    <property type="nucleotide sequence ID" value="XM_015549157.1"/>
</dbReference>
<evidence type="ECO:0000256" key="2">
    <source>
        <dbReference type="ARBA" id="ARBA00023125"/>
    </source>
</evidence>
<dbReference type="SMART" id="SM00066">
    <property type="entry name" value="GAL4"/>
    <property type="match status" value="1"/>
</dbReference>
<keyword evidence="3" id="KW-0804">Transcription</keyword>
<keyword evidence="1" id="KW-0805">Transcription regulation</keyword>
<evidence type="ECO:0000256" key="4">
    <source>
        <dbReference type="ARBA" id="ARBA00023242"/>
    </source>
</evidence>
<dbReference type="CDD" id="cd00067">
    <property type="entry name" value="GAL4"/>
    <property type="match status" value="1"/>
</dbReference>
<comment type="caution">
    <text evidence="7">The sequence shown here is derived from an EMBL/GenBank/DDBJ whole genome shotgun (WGS) entry which is preliminary data.</text>
</comment>
<dbReference type="PROSITE" id="PS00463">
    <property type="entry name" value="ZN2_CY6_FUNGAL_1"/>
    <property type="match status" value="1"/>
</dbReference>
<evidence type="ECO:0000259" key="6">
    <source>
        <dbReference type="PROSITE" id="PS50048"/>
    </source>
</evidence>
<feature type="domain" description="Zn(2)-C6 fungal-type" evidence="6">
    <location>
        <begin position="12"/>
        <end position="42"/>
    </location>
</feature>
<dbReference type="GO" id="GO:0003677">
    <property type="term" value="F:DNA binding"/>
    <property type="evidence" value="ECO:0007669"/>
    <property type="project" value="UniProtKB-KW"/>
</dbReference>
<evidence type="ECO:0000256" key="3">
    <source>
        <dbReference type="ARBA" id="ARBA00023163"/>
    </source>
</evidence>
<dbReference type="GO" id="GO:0001228">
    <property type="term" value="F:DNA-binding transcription activator activity, RNA polymerase II-specific"/>
    <property type="evidence" value="ECO:0007669"/>
    <property type="project" value="TreeGrafter"/>
</dbReference>
<sequence>MPRRTHKKSRNGCLECKRRHIKCDEKRPTCTNCTTSERFCEYADIFQVARRSHANTSPVSSPAVAAARDQPSDGASPRSDSLPQDAPVNMLHMQLLHHLMTETRKTFWESFDVVVASPETLQICMSSPYVMNELLALSALHLSTLRPVEQEFYRHHAAQLQTHALAILNSMELELTQETCVPLFLFSGLLNVHLLYDVLINRDQDFDRFLDQLVSSFRLHRGIRAITANSWSMLRESSLKALILDSERRFSSIMGLDPECAKLLTLIKAAKLGPSITNTYKQAIESLQHAMVTCLYGKQGANVTEITAWPTLVSPEYLDFLTMRYPEALVVLAYYAACLHTRRDVWGFGDGGRFLVESIIKYLGPEWAEWLDWPVRVLDDHHQNSQRVES</sequence>
<feature type="compositionally biased region" description="Low complexity" evidence="5">
    <location>
        <begin position="57"/>
        <end position="67"/>
    </location>
</feature>
<dbReference type="InterPro" id="IPR001138">
    <property type="entry name" value="Zn2Cys6_DnaBD"/>
</dbReference>
<dbReference type="PANTHER" id="PTHR47784:SF4">
    <property type="entry name" value="ZN(II)2CYS6 TRANSCRIPTION FACTOR (EUROFUNG)"/>
    <property type="match status" value="1"/>
</dbReference>
<keyword evidence="2" id="KW-0238">DNA-binding</keyword>
<name>A0A0L1J7G9_ASPN3</name>
<dbReference type="SUPFAM" id="SSF57701">
    <property type="entry name" value="Zn2/Cys6 DNA-binding domain"/>
    <property type="match status" value="1"/>
</dbReference>
<keyword evidence="8" id="KW-1185">Reference proteome</keyword>